<feature type="chain" id="PRO_5030774496" description="TLDc domain-containing protein" evidence="1">
    <location>
        <begin position="23"/>
        <end position="262"/>
    </location>
</feature>
<dbReference type="EMBL" id="HBHR01007386">
    <property type="protein sequence ID" value="CAD9861106.1"/>
    <property type="molecule type" value="Transcribed_RNA"/>
</dbReference>
<evidence type="ECO:0000259" key="2">
    <source>
        <dbReference type="PROSITE" id="PS51886"/>
    </source>
</evidence>
<reference evidence="3" key="1">
    <citation type="submission" date="2021-01" db="EMBL/GenBank/DDBJ databases">
        <authorList>
            <person name="Corre E."/>
            <person name="Pelletier E."/>
            <person name="Niang G."/>
            <person name="Scheremetjew M."/>
            <person name="Finn R."/>
            <person name="Kale V."/>
            <person name="Holt S."/>
            <person name="Cochrane G."/>
            <person name="Meng A."/>
            <person name="Brown T."/>
            <person name="Cohen L."/>
        </authorList>
    </citation>
    <scope>NUCLEOTIDE SEQUENCE</scope>
    <source>
        <strain evidence="3">CCMP1661</strain>
    </source>
</reference>
<dbReference type="AlphaFoldDB" id="A0A7S2UZG2"/>
<sequence>MMLYSMRIHVLLLLVQFVFVHSYITTLSTASHTMTYHWKKIGRTPVNMASVDRGLLKSVDVQTLVAGTPLAGKPLKRVYAASADGWDRNAFHAKVDYGRPTIIVAKPKRGEVVGGYNPFGWESRDDYRDTFNSFVFKVQRDGKIERCKKVGGSGAAIYDFGDYGPRFGGDALFVPLNPAKGSARLARSSLGTYYAFMSNGQGSLFGTQGQADVELEELEAYIQNIPGLVVTGDISVDPTGKGNVGSPFDFISEIFSLKKKQG</sequence>
<dbReference type="SMART" id="SM00584">
    <property type="entry name" value="TLDc"/>
    <property type="match status" value="1"/>
</dbReference>
<keyword evidence="1" id="KW-0732">Signal</keyword>
<gene>
    <name evidence="3" type="ORF">FJAP1339_LOCUS3628</name>
</gene>
<evidence type="ECO:0000256" key="1">
    <source>
        <dbReference type="SAM" id="SignalP"/>
    </source>
</evidence>
<accession>A0A7S2UZG2</accession>
<evidence type="ECO:0000313" key="3">
    <source>
        <dbReference type="EMBL" id="CAD9861106.1"/>
    </source>
</evidence>
<protein>
    <recommendedName>
        <fullName evidence="2">TLDc domain-containing protein</fullName>
    </recommendedName>
</protein>
<feature type="domain" description="TLDc" evidence="2">
    <location>
        <begin position="54"/>
        <end position="224"/>
    </location>
</feature>
<dbReference type="Pfam" id="PF07534">
    <property type="entry name" value="TLD"/>
    <property type="match status" value="1"/>
</dbReference>
<dbReference type="InterPro" id="IPR006571">
    <property type="entry name" value="TLDc_dom"/>
</dbReference>
<name>A0A7S2UZG2_9STRA</name>
<proteinExistence type="predicted"/>
<organism evidence="3">
    <name type="scientific">Fibrocapsa japonica</name>
    <dbReference type="NCBI Taxonomy" id="94617"/>
    <lineage>
        <taxon>Eukaryota</taxon>
        <taxon>Sar</taxon>
        <taxon>Stramenopiles</taxon>
        <taxon>Ochrophyta</taxon>
        <taxon>Raphidophyceae</taxon>
        <taxon>Chattonellales</taxon>
        <taxon>Chattonellaceae</taxon>
        <taxon>Fibrocapsa</taxon>
    </lineage>
</organism>
<dbReference type="PROSITE" id="PS51886">
    <property type="entry name" value="TLDC"/>
    <property type="match status" value="1"/>
</dbReference>
<feature type="signal peptide" evidence="1">
    <location>
        <begin position="1"/>
        <end position="22"/>
    </location>
</feature>